<protein>
    <submittedName>
        <fullName evidence="2">Uncharacterized protein</fullName>
    </submittedName>
</protein>
<comment type="caution">
    <text evidence="2">The sequence shown here is derived from an EMBL/GenBank/DDBJ whole genome shotgun (WGS) entry which is preliminary data.</text>
</comment>
<dbReference type="AlphaFoldDB" id="A0A8H4N738"/>
<feature type="compositionally biased region" description="Basic and acidic residues" evidence="1">
    <location>
        <begin position="81"/>
        <end position="104"/>
    </location>
</feature>
<organism evidence="2 3">
    <name type="scientific">Botryosphaeria dothidea</name>
    <dbReference type="NCBI Taxonomy" id="55169"/>
    <lineage>
        <taxon>Eukaryota</taxon>
        <taxon>Fungi</taxon>
        <taxon>Dikarya</taxon>
        <taxon>Ascomycota</taxon>
        <taxon>Pezizomycotina</taxon>
        <taxon>Dothideomycetes</taxon>
        <taxon>Dothideomycetes incertae sedis</taxon>
        <taxon>Botryosphaeriales</taxon>
        <taxon>Botryosphaeriaceae</taxon>
        <taxon>Botryosphaeria</taxon>
    </lineage>
</organism>
<evidence type="ECO:0000313" key="3">
    <source>
        <dbReference type="Proteomes" id="UP000572817"/>
    </source>
</evidence>
<feature type="region of interest" description="Disordered" evidence="1">
    <location>
        <begin position="48"/>
        <end position="113"/>
    </location>
</feature>
<dbReference type="Proteomes" id="UP000572817">
    <property type="component" value="Unassembled WGS sequence"/>
</dbReference>
<proteinExistence type="predicted"/>
<evidence type="ECO:0000256" key="1">
    <source>
        <dbReference type="SAM" id="MobiDB-lite"/>
    </source>
</evidence>
<evidence type="ECO:0000313" key="2">
    <source>
        <dbReference type="EMBL" id="KAF4311530.1"/>
    </source>
</evidence>
<sequence length="113" mass="12770">MDFEAIPHHPEFGSQRQKPTTMGPDELDFSEYIHEEYLGDDEIAQAENNEPRVQRYDGLTPGDNDEAGAGQRGSSLATFRVDLRNNLRSEDQAHDPMIAEDKRPLSLNTETKP</sequence>
<accession>A0A8H4N738</accession>
<name>A0A8H4N738_9PEZI</name>
<feature type="compositionally biased region" description="Basic and acidic residues" evidence="1">
    <location>
        <begin position="1"/>
        <end position="11"/>
    </location>
</feature>
<dbReference type="EMBL" id="WWBZ02000009">
    <property type="protein sequence ID" value="KAF4311530.1"/>
    <property type="molecule type" value="Genomic_DNA"/>
</dbReference>
<keyword evidence="3" id="KW-1185">Reference proteome</keyword>
<gene>
    <name evidence="2" type="ORF">GTA08_BOTSDO13009</name>
</gene>
<reference evidence="2" key="1">
    <citation type="submission" date="2020-04" db="EMBL/GenBank/DDBJ databases">
        <title>Genome Assembly and Annotation of Botryosphaeria dothidea sdau 11-99, a Latent Pathogen of Apple Fruit Ring Rot in China.</title>
        <authorList>
            <person name="Yu C."/>
            <person name="Diao Y."/>
            <person name="Lu Q."/>
            <person name="Zhao J."/>
            <person name="Cui S."/>
            <person name="Peng C."/>
            <person name="He B."/>
            <person name="Liu H."/>
        </authorList>
    </citation>
    <scope>NUCLEOTIDE SEQUENCE [LARGE SCALE GENOMIC DNA]</scope>
    <source>
        <strain evidence="2">Sdau11-99</strain>
    </source>
</reference>
<feature type="region of interest" description="Disordered" evidence="1">
    <location>
        <begin position="1"/>
        <end position="27"/>
    </location>
</feature>